<dbReference type="PROSITE" id="PS50893">
    <property type="entry name" value="ABC_TRANSPORTER_2"/>
    <property type="match status" value="1"/>
</dbReference>
<sequence length="239" mass="27590">MEKMEKKNLEVIDFSAYSNNIPLFENINFSLNTGEIMVLYGPRGSSKSALLRSFARLNEEVYNDIRYVGSVNICGKDLFEYDVKDLRSKVLYIDTNFFEALDYLTFGEFLELATDEELLSFDSYLSILDDFGILKSLPNGFETRLSSFYVLEKILTLLFVSYLKNSQIVILDCILDHLDDDHLQVVSKILKQNVVSNEKSLIIATRFFKRFLPLSDLLISMKNGKIEFEGKPKDYTIVR</sequence>
<gene>
    <name evidence="6" type="ORF">XJ44_03855</name>
</gene>
<evidence type="ECO:0000313" key="7">
    <source>
        <dbReference type="Proteomes" id="UP000242616"/>
    </source>
</evidence>
<keyword evidence="4" id="KW-0067">ATP-binding</keyword>
<dbReference type="SMART" id="SM00382">
    <property type="entry name" value="AAA"/>
    <property type="match status" value="1"/>
</dbReference>
<dbReference type="PANTHER" id="PTHR43166">
    <property type="entry name" value="AMINO ACID IMPORT ATP-BINDING PROTEIN"/>
    <property type="match status" value="1"/>
</dbReference>
<evidence type="ECO:0000256" key="3">
    <source>
        <dbReference type="ARBA" id="ARBA00022741"/>
    </source>
</evidence>
<dbReference type="Gene3D" id="3.40.50.300">
    <property type="entry name" value="P-loop containing nucleotide triphosphate hydrolases"/>
    <property type="match status" value="1"/>
</dbReference>
<comment type="similarity">
    <text evidence="1">Belongs to the ABC transporter superfamily.</text>
</comment>
<accession>A0ABX3IJV7</accession>
<dbReference type="Proteomes" id="UP000242616">
    <property type="component" value="Unassembled WGS sequence"/>
</dbReference>
<name>A0ABX3IJV7_9BACT</name>
<dbReference type="Pfam" id="PF00005">
    <property type="entry name" value="ABC_tran"/>
    <property type="match status" value="1"/>
</dbReference>
<dbReference type="InterPro" id="IPR003593">
    <property type="entry name" value="AAA+_ATPase"/>
</dbReference>
<evidence type="ECO:0000256" key="2">
    <source>
        <dbReference type="ARBA" id="ARBA00022448"/>
    </source>
</evidence>
<proteinExistence type="inferred from homology"/>
<dbReference type="InterPro" id="IPR027417">
    <property type="entry name" value="P-loop_NTPase"/>
</dbReference>
<comment type="caution">
    <text evidence="6">The sequence shown here is derived from an EMBL/GenBank/DDBJ whole genome shotgun (WGS) entry which is preliminary data.</text>
</comment>
<reference evidence="6 7" key="1">
    <citation type="submission" date="2015-06" db="EMBL/GenBank/DDBJ databases">
        <title>Genome sequencing of Thermotogales isolates from hydrothermal vents.</title>
        <authorList>
            <person name="Haverkamp T.H."/>
            <person name="Kublanov I.V."/>
            <person name="Nesbo C.L."/>
        </authorList>
    </citation>
    <scope>NUCLEOTIDE SEQUENCE [LARGE SCALE GENOMIC DNA]</scope>
    <source>
        <strain evidence="7">ik275mar</strain>
    </source>
</reference>
<keyword evidence="7" id="KW-1185">Reference proteome</keyword>
<protein>
    <submittedName>
        <fullName evidence="6">Cobalamin ABC transporter ATPase</fullName>
    </submittedName>
</protein>
<dbReference type="SUPFAM" id="SSF52540">
    <property type="entry name" value="P-loop containing nucleoside triphosphate hydrolases"/>
    <property type="match status" value="1"/>
</dbReference>
<dbReference type="InterPro" id="IPR003439">
    <property type="entry name" value="ABC_transporter-like_ATP-bd"/>
</dbReference>
<keyword evidence="3" id="KW-0547">Nucleotide-binding</keyword>
<keyword evidence="2" id="KW-0813">Transport</keyword>
<evidence type="ECO:0000259" key="5">
    <source>
        <dbReference type="PROSITE" id="PS50893"/>
    </source>
</evidence>
<organism evidence="6 7">
    <name type="scientific">Thermosipho affectus</name>
    <dbReference type="NCBI Taxonomy" id="660294"/>
    <lineage>
        <taxon>Bacteria</taxon>
        <taxon>Thermotogati</taxon>
        <taxon>Thermotogota</taxon>
        <taxon>Thermotogae</taxon>
        <taxon>Thermotogales</taxon>
        <taxon>Fervidobacteriaceae</taxon>
        <taxon>Thermosipho</taxon>
    </lineage>
</organism>
<evidence type="ECO:0000256" key="1">
    <source>
        <dbReference type="ARBA" id="ARBA00005417"/>
    </source>
</evidence>
<evidence type="ECO:0000256" key="4">
    <source>
        <dbReference type="ARBA" id="ARBA00022840"/>
    </source>
</evidence>
<dbReference type="EMBL" id="LBFC01000015">
    <property type="protein sequence ID" value="ONN27457.1"/>
    <property type="molecule type" value="Genomic_DNA"/>
</dbReference>
<dbReference type="InterPro" id="IPR050086">
    <property type="entry name" value="MetN_ABC_transporter-like"/>
</dbReference>
<dbReference type="PANTHER" id="PTHR43166:SF4">
    <property type="entry name" value="PHOSPHONATES IMPORT ATP-BINDING PROTEIN PHNC"/>
    <property type="match status" value="1"/>
</dbReference>
<evidence type="ECO:0000313" key="6">
    <source>
        <dbReference type="EMBL" id="ONN27457.1"/>
    </source>
</evidence>
<feature type="domain" description="ABC transporter" evidence="5">
    <location>
        <begin position="9"/>
        <end position="237"/>
    </location>
</feature>